<evidence type="ECO:0000259" key="2">
    <source>
        <dbReference type="PROSITE" id="PS00028"/>
    </source>
</evidence>
<dbReference type="InterPro" id="IPR021842">
    <property type="entry name" value="DUF3435"/>
</dbReference>
<feature type="coiled-coil region" evidence="1">
    <location>
        <begin position="500"/>
        <end position="532"/>
    </location>
</feature>
<keyword evidence="1" id="KW-0175">Coiled coil</keyword>
<evidence type="ECO:0000313" key="3">
    <source>
        <dbReference type="EMBL" id="EEH06175.1"/>
    </source>
</evidence>
<dbReference type="Proteomes" id="UP000001631">
    <property type="component" value="Unassembled WGS sequence"/>
</dbReference>
<dbReference type="HOGENOM" id="CLU_015282_2_0_1"/>
<dbReference type="PANTHER" id="PTHR37535:SF2">
    <property type="entry name" value="FINGER DOMAIN PROTEIN, PUTATIVE (AFU_ORTHOLOGUE AFUA_6G09300)-RELATED"/>
    <property type="match status" value="1"/>
</dbReference>
<gene>
    <name evidence="3" type="ORF">HCBG_05491</name>
</gene>
<name>C0NR61_AJECG</name>
<dbReference type="GO" id="GO:0003677">
    <property type="term" value="F:DNA binding"/>
    <property type="evidence" value="ECO:0007669"/>
    <property type="project" value="InterPro"/>
</dbReference>
<protein>
    <recommendedName>
        <fullName evidence="2">C2H2-type domain-containing protein</fullName>
    </recommendedName>
</protein>
<sequence>MLILTLILRCPYSETDDSGDELQNILDSDQAYDNGVLYPPEHYLAEASQLDVSRLRQQRYSPKTLKRLEEARGYWDRYCLFQGRDPASCFHSLATAEEIVRYLKGLFSWRCDLRRGKNGRHTPGIRYKSSLETFWKCWHLVYKQETGNGLAQETIRQIEDVLGIIAEEKKLLLVRRPKATMYIEDVAEFARVLLATTEMTFVSGWLRIQMLLFCQLAAITASRPQALLDLRYRHLELRLIRDPDGGRPRLFIYLTPEFTKTFLGKKEPYDLKLKDELLDRFVFCQAVQEAHGVRLALEKQLTAASVRYRMKRAGEITGFEQVTKPYCIRYGSAKAFNDSSDVTNELQNVMLQHSNINTFVRHYSVGIHVDAQAIVRGLTPQTKLMRFACSMSRSIDPRRPFKLTKEQSDSVNELDCVRMLQDKVNELWKSRDQRCYEYEEAKQQFEQALDDTKDDIPCQKCSNEYDGSLDTNLKRQNRRCTYCKLRKRCKRAEVQHKRAGQAYQRTLRELQSEKRQQRNRMVRENLERYKNDQPVIDSERQLSGKMVDEEVIDVLQRSGYMTPQHLILIDTVLTIPATTVEAEYRRRIAAINAVTAFCDVEEGAPSQRTICLPKKRAAPDVASSTHSKKQKHSLEDETAVVLREAIASVQVDSPDQRPEICFLCVGNPNLQLAKRTKKYHDPGSLTRHFRRKHVDRLGSGFRGSQCNVCGVILENKMHLMNHAESKHGAVSRTPL</sequence>
<organism evidence="3 4">
    <name type="scientific">Ajellomyces capsulatus (strain G186AR / H82 / ATCC MYA-2454 / RMSCC 2432)</name>
    <name type="common">Darling's disease fungus</name>
    <name type="synonym">Histoplasma capsulatum</name>
    <dbReference type="NCBI Taxonomy" id="447093"/>
    <lineage>
        <taxon>Eukaryota</taxon>
        <taxon>Fungi</taxon>
        <taxon>Dikarya</taxon>
        <taxon>Ascomycota</taxon>
        <taxon>Pezizomycotina</taxon>
        <taxon>Eurotiomycetes</taxon>
        <taxon>Eurotiomycetidae</taxon>
        <taxon>Onygenales</taxon>
        <taxon>Ajellomycetaceae</taxon>
        <taxon>Histoplasma</taxon>
    </lineage>
</organism>
<dbReference type="PROSITE" id="PS00028">
    <property type="entry name" value="ZINC_FINGER_C2H2_1"/>
    <property type="match status" value="1"/>
</dbReference>
<dbReference type="RefSeq" id="XP_045286656.1">
    <property type="nucleotide sequence ID" value="XM_045432540.1"/>
</dbReference>
<proteinExistence type="predicted"/>
<dbReference type="EMBL" id="GG663369">
    <property type="protein sequence ID" value="EEH06175.1"/>
    <property type="molecule type" value="Genomic_DNA"/>
</dbReference>
<dbReference type="AlphaFoldDB" id="C0NR61"/>
<reference evidence="3" key="1">
    <citation type="submission" date="2009-02" db="EMBL/GenBank/DDBJ databases">
        <title>The Genome Sequence of Ajellomyces capsulatus strain G186AR.</title>
        <authorList>
            <consortium name="The Broad Institute Genome Sequencing Platform"/>
            <person name="Champion M."/>
            <person name="Cuomo C."/>
            <person name="Ma L.-J."/>
            <person name="Henn M.R."/>
            <person name="Sil A."/>
            <person name="Goldman B."/>
            <person name="Young S.K."/>
            <person name="Kodira C.D."/>
            <person name="Zeng Q."/>
            <person name="Koehrsen M."/>
            <person name="Alvarado L."/>
            <person name="Berlin A."/>
            <person name="Borenstein D."/>
            <person name="Chen Z."/>
            <person name="Engels R."/>
            <person name="Freedman E."/>
            <person name="Gellesch M."/>
            <person name="Goldberg J."/>
            <person name="Griggs A."/>
            <person name="Gujja S."/>
            <person name="Heiman D."/>
            <person name="Hepburn T."/>
            <person name="Howarth C."/>
            <person name="Jen D."/>
            <person name="Larson L."/>
            <person name="Lewis B."/>
            <person name="Mehta T."/>
            <person name="Park D."/>
            <person name="Pearson M."/>
            <person name="Roberts A."/>
            <person name="Saif S."/>
            <person name="Shea T."/>
            <person name="Shenoy N."/>
            <person name="Sisk P."/>
            <person name="Stolte C."/>
            <person name="Sykes S."/>
            <person name="Walk T."/>
            <person name="White J."/>
            <person name="Yandava C."/>
            <person name="Klein B."/>
            <person name="McEwen J.G."/>
            <person name="Puccia R."/>
            <person name="Goldman G.H."/>
            <person name="Felipe M.S."/>
            <person name="Nino-Vega G."/>
            <person name="San-Blas G."/>
            <person name="Taylor J."/>
            <person name="Mendoza L."/>
            <person name="Galagan J."/>
            <person name="Nusbaum C."/>
            <person name="Birren B."/>
        </authorList>
    </citation>
    <scope>NUCLEOTIDE SEQUENCE</scope>
    <source>
        <strain evidence="3">G186AR</strain>
    </source>
</reference>
<dbReference type="PANTHER" id="PTHR37535">
    <property type="entry name" value="FLUG DOMAIN PROTEIN"/>
    <property type="match status" value="1"/>
</dbReference>
<dbReference type="VEuPathDB" id="FungiDB:I7I50_03747"/>
<accession>C0NR61</accession>
<keyword evidence="4" id="KW-1185">Reference proteome</keyword>
<dbReference type="STRING" id="447093.C0NR61"/>
<dbReference type="GeneID" id="69038507"/>
<dbReference type="InterPro" id="IPR013087">
    <property type="entry name" value="Znf_C2H2_type"/>
</dbReference>
<evidence type="ECO:0000256" key="1">
    <source>
        <dbReference type="SAM" id="Coils"/>
    </source>
</evidence>
<dbReference type="InterPro" id="IPR011010">
    <property type="entry name" value="DNA_brk_join_enz"/>
</dbReference>
<dbReference type="Pfam" id="PF11917">
    <property type="entry name" value="DUF3435"/>
    <property type="match status" value="2"/>
</dbReference>
<feature type="domain" description="C2H2-type" evidence="2">
    <location>
        <begin position="706"/>
        <end position="727"/>
    </location>
</feature>
<dbReference type="InParanoid" id="C0NR61"/>
<dbReference type="SUPFAM" id="SSF56349">
    <property type="entry name" value="DNA breaking-rejoining enzymes"/>
    <property type="match status" value="1"/>
</dbReference>
<evidence type="ECO:0000313" key="4">
    <source>
        <dbReference type="Proteomes" id="UP000001631"/>
    </source>
</evidence>